<evidence type="ECO:0000313" key="4">
    <source>
        <dbReference type="EMBL" id="HGU31914.1"/>
    </source>
</evidence>
<comment type="similarity">
    <text evidence="1">Belongs to the NodU/CmcH family.</text>
</comment>
<dbReference type="InterPro" id="IPR003696">
    <property type="entry name" value="Carbtransf_dom"/>
</dbReference>
<organism evidence="4">
    <name type="scientific">Desulfatirhabdium butyrativorans</name>
    <dbReference type="NCBI Taxonomy" id="340467"/>
    <lineage>
        <taxon>Bacteria</taxon>
        <taxon>Pseudomonadati</taxon>
        <taxon>Thermodesulfobacteriota</taxon>
        <taxon>Desulfobacteria</taxon>
        <taxon>Desulfobacterales</taxon>
        <taxon>Desulfatirhabdiaceae</taxon>
        <taxon>Desulfatirhabdium</taxon>
    </lineage>
</organism>
<name>A0A7C4RQZ4_9BACT</name>
<proteinExistence type="inferred from homology"/>
<comment type="caution">
    <text evidence="4">The sequence shown here is derived from an EMBL/GenBank/DDBJ whole genome shotgun (WGS) entry which is preliminary data.</text>
</comment>
<dbReference type="CDD" id="cd24098">
    <property type="entry name" value="ASKHA_NBD_TobZ_N"/>
    <property type="match status" value="1"/>
</dbReference>
<dbReference type="Gene3D" id="3.30.420.40">
    <property type="match status" value="2"/>
</dbReference>
<evidence type="ECO:0000259" key="2">
    <source>
        <dbReference type="Pfam" id="PF02543"/>
    </source>
</evidence>
<evidence type="ECO:0000256" key="1">
    <source>
        <dbReference type="ARBA" id="ARBA00006129"/>
    </source>
</evidence>
<feature type="domain" description="Carbamoyltransferase C-terminal" evidence="3">
    <location>
        <begin position="424"/>
        <end position="592"/>
    </location>
</feature>
<dbReference type="Gene3D" id="3.90.870.20">
    <property type="entry name" value="Carbamoyltransferase, C-terminal domain"/>
    <property type="match status" value="1"/>
</dbReference>
<dbReference type="InterPro" id="IPR051338">
    <property type="entry name" value="NodU/CmcH_Carbamoyltrnsfr"/>
</dbReference>
<feature type="domain" description="Carbamoyltransferase" evidence="2">
    <location>
        <begin position="3"/>
        <end position="362"/>
    </location>
</feature>
<dbReference type="Pfam" id="PF16861">
    <property type="entry name" value="Carbam_trans_C"/>
    <property type="match status" value="1"/>
</dbReference>
<dbReference type="InterPro" id="IPR043129">
    <property type="entry name" value="ATPase_NBD"/>
</dbReference>
<protein>
    <submittedName>
        <fullName evidence="4">Carbamoyltransferase</fullName>
    </submittedName>
</protein>
<dbReference type="EMBL" id="DSUH01000073">
    <property type="protein sequence ID" value="HGU31914.1"/>
    <property type="molecule type" value="Genomic_DNA"/>
</dbReference>
<dbReference type="SUPFAM" id="SSF53067">
    <property type="entry name" value="Actin-like ATPase domain"/>
    <property type="match status" value="1"/>
</dbReference>
<dbReference type="PANTHER" id="PTHR34847">
    <property type="entry name" value="NODULATION PROTEIN U"/>
    <property type="match status" value="1"/>
</dbReference>
<accession>A0A7C4RQZ4</accession>
<dbReference type="Pfam" id="PF02543">
    <property type="entry name" value="Carbam_trans_N"/>
    <property type="match status" value="1"/>
</dbReference>
<sequence>MLILGLNTYHADSAACLVMDGKLVAAAEEERFRRVKHWAGFPAMAAAYCLDAAGVSMRDVQHVTLNRSLSANLVRKGLFVLTRWPGVAALGDRLRQMRKDVGVEQEIDRHLIQGGDGSGSSSGGAGRRAFRIHAVEHHRSHLASSFLVSPYDSATVVSVDGFGDFVSTMWGEGQGGRIRVAGRVFFPHSLGLLYLAVTQYLGFWSYGDEYKVMGLAPYGKPRYMHAMRQLVRPVSGGRFELNLSCFVHHADGVSMQWNNCAPVIGKAYSPGLISLLGPERQPQDAIEERHCDIAASLQEAYEEMFFHVLRHAYACTQNPVLCLSGGCAMNSVANGKIYEATPFRRIYVQSAAGDGGGAIGSAFYLWNTRMGEPRNQVMDHAFWGPAFSNEQIEVLLHQKAKALQDNGCQWQRISDERALCSRVAEAIDAGWVVGWFQGRMEWGPRALGNRSILCDPRRADMKDILNAKIKRRESFRPFAPAILREAVSDWFEQDDEVPFMLQVYPIRSHKRALIPAVTHVNGTGRLQTVRLEQNPRFYRLIQAFQERTGVPILLNTSFNENEPVVCKPEEALACFLRTQMDMLVMADWVVERVRQPKEKALG</sequence>
<dbReference type="InterPro" id="IPR031730">
    <property type="entry name" value="Carbam_trans_C"/>
</dbReference>
<keyword evidence="4" id="KW-0808">Transferase</keyword>
<gene>
    <name evidence="4" type="ORF">ENS29_03545</name>
</gene>
<dbReference type="InterPro" id="IPR038152">
    <property type="entry name" value="Carbam_trans_C_sf"/>
</dbReference>
<dbReference type="PANTHER" id="PTHR34847:SF1">
    <property type="entry name" value="NODULATION PROTEIN U"/>
    <property type="match status" value="1"/>
</dbReference>
<evidence type="ECO:0000259" key="3">
    <source>
        <dbReference type="Pfam" id="PF16861"/>
    </source>
</evidence>
<reference evidence="4" key="1">
    <citation type="journal article" date="2020" name="mSystems">
        <title>Genome- and Community-Level Interaction Insights into Carbon Utilization and Element Cycling Functions of Hydrothermarchaeota in Hydrothermal Sediment.</title>
        <authorList>
            <person name="Zhou Z."/>
            <person name="Liu Y."/>
            <person name="Xu W."/>
            <person name="Pan J."/>
            <person name="Luo Z.H."/>
            <person name="Li M."/>
        </authorList>
    </citation>
    <scope>NUCLEOTIDE SEQUENCE [LARGE SCALE GENOMIC DNA]</scope>
    <source>
        <strain evidence="4">SpSt-477</strain>
    </source>
</reference>
<dbReference type="GO" id="GO:0016740">
    <property type="term" value="F:transferase activity"/>
    <property type="evidence" value="ECO:0007669"/>
    <property type="project" value="UniProtKB-KW"/>
</dbReference>
<dbReference type="AlphaFoldDB" id="A0A7C4RQZ4"/>